<organism evidence="1 2">
    <name type="scientific">Corticimicrobacter populi</name>
    <dbReference type="NCBI Taxonomy" id="2175229"/>
    <lineage>
        <taxon>Bacteria</taxon>
        <taxon>Pseudomonadati</taxon>
        <taxon>Pseudomonadota</taxon>
        <taxon>Betaproteobacteria</taxon>
        <taxon>Burkholderiales</taxon>
        <taxon>Alcaligenaceae</taxon>
        <taxon>Corticimicrobacter</taxon>
    </lineage>
</organism>
<dbReference type="Pfam" id="PF09981">
    <property type="entry name" value="DUF2218"/>
    <property type="match status" value="1"/>
</dbReference>
<gene>
    <name evidence="1" type="ORF">DD235_04445</name>
</gene>
<reference evidence="2" key="1">
    <citation type="submission" date="2018-05" db="EMBL/GenBank/DDBJ databases">
        <authorList>
            <person name="Li Y."/>
        </authorList>
    </citation>
    <scope>NUCLEOTIDE SEQUENCE [LARGE SCALE GENOMIC DNA]</scope>
    <source>
        <strain evidence="2">3d-2-2</strain>
    </source>
</reference>
<dbReference type="AlphaFoldDB" id="A0A2V1K8T4"/>
<sequence length="96" mass="11097">MATSIAHVKTAQGKRYLFKLCKHWSHKFEVVSTETHAEIPFDAQARAVFDADDEGLVLQAIHEDVERLEWLQGVIATHLQRFALDEPLEINWVRQD</sequence>
<dbReference type="PIRSF" id="PIRSF028291">
    <property type="entry name" value="UCP028291"/>
    <property type="match status" value="1"/>
</dbReference>
<dbReference type="InterPro" id="IPR014543">
    <property type="entry name" value="UCP028291"/>
</dbReference>
<proteinExistence type="predicted"/>
<dbReference type="EMBL" id="QETA01000001">
    <property type="protein sequence ID" value="PWF25392.1"/>
    <property type="molecule type" value="Genomic_DNA"/>
</dbReference>
<accession>A0A2V1K8T4</accession>
<evidence type="ECO:0000313" key="2">
    <source>
        <dbReference type="Proteomes" id="UP000245212"/>
    </source>
</evidence>
<name>A0A2V1K8T4_9BURK</name>
<dbReference type="Proteomes" id="UP000245212">
    <property type="component" value="Unassembled WGS sequence"/>
</dbReference>
<dbReference type="Gene3D" id="3.30.310.50">
    <property type="entry name" value="Alpha-D-phosphohexomutase, C-terminal domain"/>
    <property type="match status" value="1"/>
</dbReference>
<keyword evidence="2" id="KW-1185">Reference proteome</keyword>
<dbReference type="RefSeq" id="WP_109060795.1">
    <property type="nucleotide sequence ID" value="NZ_QETA01000001.1"/>
</dbReference>
<comment type="caution">
    <text evidence="1">The sequence shown here is derived from an EMBL/GenBank/DDBJ whole genome shotgun (WGS) entry which is preliminary data.</text>
</comment>
<evidence type="ECO:0000313" key="1">
    <source>
        <dbReference type="EMBL" id="PWF25392.1"/>
    </source>
</evidence>
<protein>
    <submittedName>
        <fullName evidence="1">DUF2218 domain-containing protein</fullName>
    </submittedName>
</protein>